<feature type="domain" description="Lipase-like C-terminal" evidence="7">
    <location>
        <begin position="27"/>
        <end position="391"/>
    </location>
</feature>
<protein>
    <recommendedName>
        <fullName evidence="7">Lipase-like C-terminal domain-containing protein</fullName>
    </recommendedName>
</protein>
<keyword evidence="3 6" id="KW-0732">Signal</keyword>
<evidence type="ECO:0000256" key="4">
    <source>
        <dbReference type="ARBA" id="ARBA00022801"/>
    </source>
</evidence>
<keyword evidence="9" id="KW-1185">Reference proteome</keyword>
<evidence type="ECO:0000259" key="7">
    <source>
        <dbReference type="Pfam" id="PF24708"/>
    </source>
</evidence>
<evidence type="ECO:0000256" key="3">
    <source>
        <dbReference type="ARBA" id="ARBA00022729"/>
    </source>
</evidence>
<organism evidence="8 9">
    <name type="scientific">Pythium oligandrum</name>
    <name type="common">Mycoparasitic fungus</name>
    <dbReference type="NCBI Taxonomy" id="41045"/>
    <lineage>
        <taxon>Eukaryota</taxon>
        <taxon>Sar</taxon>
        <taxon>Stramenopiles</taxon>
        <taxon>Oomycota</taxon>
        <taxon>Peronosporomycetes</taxon>
        <taxon>Pythiales</taxon>
        <taxon>Pythiaceae</taxon>
        <taxon>Pythium</taxon>
    </lineage>
</organism>
<dbReference type="Gene3D" id="3.40.50.1820">
    <property type="entry name" value="alpha/beta hydrolase"/>
    <property type="match status" value="1"/>
</dbReference>
<reference evidence="8" key="1">
    <citation type="submission" date="2019-03" db="EMBL/GenBank/DDBJ databases">
        <title>Long read genome sequence of the mycoparasitic Pythium oligandrum ATCC 38472 isolated from sugarbeet rhizosphere.</title>
        <authorList>
            <person name="Gaulin E."/>
        </authorList>
    </citation>
    <scope>NUCLEOTIDE SEQUENCE</scope>
    <source>
        <strain evidence="8">ATCC 38472_TT</strain>
    </source>
</reference>
<dbReference type="OrthoDB" id="206848at2759"/>
<evidence type="ECO:0000256" key="5">
    <source>
        <dbReference type="ARBA" id="ARBA00023098"/>
    </source>
</evidence>
<keyword evidence="2" id="KW-0964">Secreted</keyword>
<evidence type="ECO:0000313" key="8">
    <source>
        <dbReference type="EMBL" id="TMW61237.1"/>
    </source>
</evidence>
<dbReference type="PANTHER" id="PTHR34043:SF3">
    <property type="entry name" value="ALPHA_BETA-HYDROLASES SUPERFAMILY PROTEIN"/>
    <property type="match status" value="1"/>
</dbReference>
<dbReference type="Proteomes" id="UP000794436">
    <property type="component" value="Unassembled WGS sequence"/>
</dbReference>
<dbReference type="EMBL" id="SPLM01000077">
    <property type="protein sequence ID" value="TMW61237.1"/>
    <property type="molecule type" value="Genomic_DNA"/>
</dbReference>
<dbReference type="SUPFAM" id="SSF53474">
    <property type="entry name" value="alpha/beta-Hydrolases"/>
    <property type="match status" value="1"/>
</dbReference>
<name>A0A8K1CDG0_PYTOL</name>
<dbReference type="InterPro" id="IPR056304">
    <property type="entry name" value="Lip-like_C"/>
</dbReference>
<feature type="signal peptide" evidence="6">
    <location>
        <begin position="1"/>
        <end position="25"/>
    </location>
</feature>
<dbReference type="AlphaFoldDB" id="A0A8K1CDG0"/>
<feature type="chain" id="PRO_5035453991" description="Lipase-like C-terminal domain-containing protein" evidence="6">
    <location>
        <begin position="26"/>
        <end position="458"/>
    </location>
</feature>
<dbReference type="InterPro" id="IPR029058">
    <property type="entry name" value="AB_hydrolase_fold"/>
</dbReference>
<dbReference type="GO" id="GO:0005576">
    <property type="term" value="C:extracellular region"/>
    <property type="evidence" value="ECO:0007669"/>
    <property type="project" value="UniProtKB-SubCell"/>
</dbReference>
<dbReference type="Pfam" id="PF24708">
    <property type="entry name" value="Lip_C"/>
    <property type="match status" value="1"/>
</dbReference>
<comment type="subcellular location">
    <subcellularLocation>
        <location evidence="1">Secreted</location>
    </subcellularLocation>
</comment>
<evidence type="ECO:0000256" key="6">
    <source>
        <dbReference type="SAM" id="SignalP"/>
    </source>
</evidence>
<gene>
    <name evidence="8" type="ORF">Poli38472_013700</name>
</gene>
<evidence type="ECO:0000256" key="1">
    <source>
        <dbReference type="ARBA" id="ARBA00004613"/>
    </source>
</evidence>
<dbReference type="GO" id="GO:0016787">
    <property type="term" value="F:hydrolase activity"/>
    <property type="evidence" value="ECO:0007669"/>
    <property type="project" value="UniProtKB-KW"/>
</dbReference>
<evidence type="ECO:0000256" key="2">
    <source>
        <dbReference type="ARBA" id="ARBA00022525"/>
    </source>
</evidence>
<proteinExistence type="predicted"/>
<accession>A0A8K1CDG0</accession>
<keyword evidence="5" id="KW-0443">Lipid metabolism</keyword>
<evidence type="ECO:0000313" key="9">
    <source>
        <dbReference type="Proteomes" id="UP000794436"/>
    </source>
</evidence>
<keyword evidence="4" id="KW-0378">Hydrolase</keyword>
<sequence length="458" mass="49276">MTKLLTSFVAALALVLTIGTSLVAAANKYPIVLVHGLGGWGPGEFLGIPYWGTIQGDFQAKLKKEGYEVFVVGIGKVSSDWDRACELYAQLKGGRVDYGAKHAAKHGHERYGRTYPGLFPKWGEVVNGQLQKVHLVGHSMGGTTIRMLTQLLNNGTKGSSLEEDPKSHPLFAGGKDWVHSITGMSAPFQGSTLTEYIGTGIDLIETAVGLIGGITGLLGDFTSMIYDLNMDQWGIGAKQPGESINSYLKRVSSSKLFAPGYTDNAGTSLSIGGAKDQNKWVKTLPNVYHYTFVTEATYDWRDILLRKIALPNALVTNPLVIPLATLLGSRSTVDRGFSETWLPNDGFVPVTSQLGDGVAPVIKFNGKSVRGQWVRFETLDLDHLGLMGANPLQGVYDLYSAHAKLLSDLPAHESLKSGSRRLRAEVEEHEAPGDIVLAVANAHKPLLQAVAAPPEATA</sequence>
<dbReference type="GO" id="GO:0006629">
    <property type="term" value="P:lipid metabolic process"/>
    <property type="evidence" value="ECO:0007669"/>
    <property type="project" value="UniProtKB-KW"/>
</dbReference>
<comment type="caution">
    <text evidence="8">The sequence shown here is derived from an EMBL/GenBank/DDBJ whole genome shotgun (WGS) entry which is preliminary data.</text>
</comment>
<dbReference type="PANTHER" id="PTHR34043">
    <property type="entry name" value="ALPHA/BETA-HYDROLASES SUPERFAMILY PROTEIN"/>
    <property type="match status" value="1"/>
</dbReference>